<evidence type="ECO:0000259" key="5">
    <source>
        <dbReference type="PROSITE" id="PS51755"/>
    </source>
</evidence>
<accession>A0A512ANH0</accession>
<dbReference type="PROSITE" id="PS51755">
    <property type="entry name" value="OMPR_PHOB"/>
    <property type="match status" value="1"/>
</dbReference>
<protein>
    <submittedName>
        <fullName evidence="6">DNA-binding response regulator</fullName>
    </submittedName>
</protein>
<dbReference type="AlphaFoldDB" id="A0A512ANH0"/>
<dbReference type="SUPFAM" id="SSF52172">
    <property type="entry name" value="CheY-like"/>
    <property type="match status" value="1"/>
</dbReference>
<evidence type="ECO:0000256" key="2">
    <source>
        <dbReference type="PROSITE-ProRule" id="PRU00169"/>
    </source>
</evidence>
<dbReference type="Pfam" id="PF00486">
    <property type="entry name" value="Trans_reg_C"/>
    <property type="match status" value="1"/>
</dbReference>
<name>A0A512ANH0_9SPHN</name>
<dbReference type="GO" id="GO:0005829">
    <property type="term" value="C:cytosol"/>
    <property type="evidence" value="ECO:0007669"/>
    <property type="project" value="TreeGrafter"/>
</dbReference>
<dbReference type="Proteomes" id="UP000321464">
    <property type="component" value="Unassembled WGS sequence"/>
</dbReference>
<proteinExistence type="predicted"/>
<keyword evidence="1 3" id="KW-0238">DNA-binding</keyword>
<evidence type="ECO:0000313" key="7">
    <source>
        <dbReference type="Proteomes" id="UP000321464"/>
    </source>
</evidence>
<dbReference type="PANTHER" id="PTHR48111:SF36">
    <property type="entry name" value="TRANSCRIPTIONAL REGULATORY PROTEIN CUTR"/>
    <property type="match status" value="1"/>
</dbReference>
<dbReference type="GO" id="GO:0000976">
    <property type="term" value="F:transcription cis-regulatory region binding"/>
    <property type="evidence" value="ECO:0007669"/>
    <property type="project" value="TreeGrafter"/>
</dbReference>
<dbReference type="InterPro" id="IPR011006">
    <property type="entry name" value="CheY-like_superfamily"/>
</dbReference>
<reference evidence="6 7" key="1">
    <citation type="submission" date="2019-07" db="EMBL/GenBank/DDBJ databases">
        <title>Whole genome shotgun sequence of Novosphingobium sediminis NBRC 106119.</title>
        <authorList>
            <person name="Hosoyama A."/>
            <person name="Uohara A."/>
            <person name="Ohji S."/>
            <person name="Ichikawa N."/>
        </authorList>
    </citation>
    <scope>NUCLEOTIDE SEQUENCE [LARGE SCALE GENOMIC DNA]</scope>
    <source>
        <strain evidence="6 7">NBRC 106119</strain>
    </source>
</reference>
<evidence type="ECO:0000259" key="4">
    <source>
        <dbReference type="PROSITE" id="PS50110"/>
    </source>
</evidence>
<organism evidence="6 7">
    <name type="scientific">Novosphingobium sediminis</name>
    <dbReference type="NCBI Taxonomy" id="707214"/>
    <lineage>
        <taxon>Bacteria</taxon>
        <taxon>Pseudomonadati</taxon>
        <taxon>Pseudomonadota</taxon>
        <taxon>Alphaproteobacteria</taxon>
        <taxon>Sphingomonadales</taxon>
        <taxon>Sphingomonadaceae</taxon>
        <taxon>Novosphingobium</taxon>
    </lineage>
</organism>
<dbReference type="GO" id="GO:0000156">
    <property type="term" value="F:phosphorelay response regulator activity"/>
    <property type="evidence" value="ECO:0007669"/>
    <property type="project" value="TreeGrafter"/>
</dbReference>
<dbReference type="OrthoDB" id="9802426at2"/>
<dbReference type="InterPro" id="IPR036388">
    <property type="entry name" value="WH-like_DNA-bd_sf"/>
</dbReference>
<dbReference type="SMART" id="SM00862">
    <property type="entry name" value="Trans_reg_C"/>
    <property type="match status" value="1"/>
</dbReference>
<dbReference type="InterPro" id="IPR039420">
    <property type="entry name" value="WalR-like"/>
</dbReference>
<dbReference type="GO" id="GO:0032993">
    <property type="term" value="C:protein-DNA complex"/>
    <property type="evidence" value="ECO:0007669"/>
    <property type="project" value="TreeGrafter"/>
</dbReference>
<dbReference type="InterPro" id="IPR001789">
    <property type="entry name" value="Sig_transdc_resp-reg_receiver"/>
</dbReference>
<evidence type="ECO:0000313" key="6">
    <source>
        <dbReference type="EMBL" id="GEO01137.1"/>
    </source>
</evidence>
<feature type="DNA-binding region" description="OmpR/PhoB-type" evidence="3">
    <location>
        <begin position="127"/>
        <end position="225"/>
    </location>
</feature>
<evidence type="ECO:0000256" key="1">
    <source>
        <dbReference type="ARBA" id="ARBA00023125"/>
    </source>
</evidence>
<keyword evidence="7" id="KW-1185">Reference proteome</keyword>
<sequence>MPFVKVLVVEDDAALGEALLAAFTDANVQAEVCASGRNAAELLSLFAFDAAVIDRGLPDIDGLELVNDLRRAGNRIPVIILTAQSDAMSRIDGLDTGADDYLGKPFLFAELRSRLNAVLRRVEQRTANTMSCGNLFYDLDSHVVSIAGAPIDLSARERTLIEVLLRSRGRPLNAGQLEDLLCATTEALTINALEVSVHRLRRKLKAADCTAKIIWLRGLGYCLKADQP</sequence>
<dbReference type="GO" id="GO:0006355">
    <property type="term" value="P:regulation of DNA-templated transcription"/>
    <property type="evidence" value="ECO:0007669"/>
    <property type="project" value="InterPro"/>
</dbReference>
<dbReference type="PANTHER" id="PTHR48111">
    <property type="entry name" value="REGULATOR OF RPOS"/>
    <property type="match status" value="1"/>
</dbReference>
<dbReference type="SMART" id="SM00448">
    <property type="entry name" value="REC"/>
    <property type="match status" value="1"/>
</dbReference>
<keyword evidence="2" id="KW-0597">Phosphoprotein</keyword>
<comment type="caution">
    <text evidence="6">The sequence shown here is derived from an EMBL/GenBank/DDBJ whole genome shotgun (WGS) entry which is preliminary data.</text>
</comment>
<dbReference type="CDD" id="cd00383">
    <property type="entry name" value="trans_reg_C"/>
    <property type="match status" value="1"/>
</dbReference>
<feature type="domain" description="Response regulatory" evidence="4">
    <location>
        <begin position="5"/>
        <end position="119"/>
    </location>
</feature>
<dbReference type="PROSITE" id="PS50110">
    <property type="entry name" value="RESPONSE_REGULATORY"/>
    <property type="match status" value="1"/>
</dbReference>
<gene>
    <name evidence="6" type="ORF">NSE01_29690</name>
</gene>
<feature type="domain" description="OmpR/PhoB-type" evidence="5">
    <location>
        <begin position="127"/>
        <end position="225"/>
    </location>
</feature>
<dbReference type="Gene3D" id="1.10.10.10">
    <property type="entry name" value="Winged helix-like DNA-binding domain superfamily/Winged helix DNA-binding domain"/>
    <property type="match status" value="1"/>
</dbReference>
<dbReference type="Gene3D" id="3.40.50.2300">
    <property type="match status" value="1"/>
</dbReference>
<dbReference type="InterPro" id="IPR001867">
    <property type="entry name" value="OmpR/PhoB-type_DNA-bd"/>
</dbReference>
<dbReference type="Pfam" id="PF00072">
    <property type="entry name" value="Response_reg"/>
    <property type="match status" value="1"/>
</dbReference>
<feature type="modified residue" description="4-aspartylphosphate" evidence="2">
    <location>
        <position position="54"/>
    </location>
</feature>
<dbReference type="EMBL" id="BJYR01000019">
    <property type="protein sequence ID" value="GEO01137.1"/>
    <property type="molecule type" value="Genomic_DNA"/>
</dbReference>
<evidence type="ECO:0000256" key="3">
    <source>
        <dbReference type="PROSITE-ProRule" id="PRU01091"/>
    </source>
</evidence>